<feature type="domain" description="HAMP" evidence="3">
    <location>
        <begin position="382"/>
        <end position="435"/>
    </location>
</feature>
<dbReference type="Proteomes" id="UP000094172">
    <property type="component" value="Unassembled WGS sequence"/>
</dbReference>
<dbReference type="PROSITE" id="PS50885">
    <property type="entry name" value="HAMP"/>
    <property type="match status" value="1"/>
</dbReference>
<dbReference type="InterPro" id="IPR050697">
    <property type="entry name" value="Adenylyl/Guanylyl_Cyclase_3/4"/>
</dbReference>
<protein>
    <recommendedName>
        <fullName evidence="6">Guanylate cyclase domain-containing protein</fullName>
    </recommendedName>
</protein>
<sequence length="718" mass="80264">MTATRSITTRSALLLMLLALVFLIAASILIVVDLGARRTIRDLSQRYIDQSADQVQSEMSHFFGSIEEFLNVSRTWWESGLLDYNGRADLQRLNSLYMPLLDRHRQITSMMLVRDDGLEYLLFRDLRGGDDYEWYNRLVWADKGPAAGYVVTWTGDLQLYSEEPLPDEALDYDPRRRPFYIGADLESTHWTSPYYFFITKDAGLTVSQKWRDQASGQTRLVAFDLLLRDLSEFTSGLHPSPNGTAFVLHSDGSLIGLPADARWTDSAEIRDVLRKASGQADSDRAATLLTAEELDLDVIRDAVSTWRSSGRRPQEVFSFESDGDAWWGGFRQFRLQDQLLWIGVAVPERDFLGEAQRQRHWVLAVSAAAVVLALLLAGVAARYFSRPLEALAEQSVKIRDLNLADAPQIKSGVREIDQLAEAQSQMLTGIRSFSRYVSVALVRDLVRRGEVAMIGGKRTSLTVLFTDIRDFTSIAESMGPEDLTHHMSAYFQLMISALQSERGTVDKIVGDGIVAFWGAPDPLEDHAAHAVSAVLKCERLLRDQNSRWQDSDRPALTTHFGLCTGEAVVGNVGAPERLSYTALGDTVNTASRLEALNVRYGTKALATESVVSASGSTFAWRRIDRVRMKGKAVAVDIYEPLGETAQVSEAVRERSKAYEAALRLSTKRRFAEAVDLLESVLTADPHDGPSLRLRELCLEWIDKPPPEDWDGVTLYAEK</sequence>
<evidence type="ECO:0008006" key="6">
    <source>
        <dbReference type="Google" id="ProtNLM"/>
    </source>
</evidence>
<dbReference type="Gene3D" id="6.10.340.10">
    <property type="match status" value="1"/>
</dbReference>
<proteinExistence type="predicted"/>
<dbReference type="AlphaFoldDB" id="A0A1E3VP05"/>
<accession>A0A1E3VP05</accession>
<evidence type="ECO:0000256" key="1">
    <source>
        <dbReference type="SAM" id="Phobius"/>
    </source>
</evidence>
<evidence type="ECO:0000313" key="5">
    <source>
        <dbReference type="Proteomes" id="UP000094172"/>
    </source>
</evidence>
<dbReference type="InterPro" id="IPR001054">
    <property type="entry name" value="A/G_cyclase"/>
</dbReference>
<dbReference type="EMBL" id="LPWE01000011">
    <property type="protein sequence ID" value="ODR95031.1"/>
    <property type="molecule type" value="Genomic_DNA"/>
</dbReference>
<dbReference type="CDD" id="cd07302">
    <property type="entry name" value="CHD"/>
    <property type="match status" value="1"/>
</dbReference>
<keyword evidence="1" id="KW-0472">Membrane</keyword>
<gene>
    <name evidence="4" type="ORF">AUC70_04605</name>
</gene>
<dbReference type="PANTHER" id="PTHR43081:SF1">
    <property type="entry name" value="ADENYLATE CYCLASE, TERMINAL-DIFFERENTIATION SPECIFIC"/>
    <property type="match status" value="1"/>
</dbReference>
<reference evidence="4 5" key="1">
    <citation type="journal article" date="2016" name="Environ. Microbiol.">
        <title>New Methyloceanibacter diversity from North Sea sediments includes methanotroph containing solely the soluble methane monooxygenase.</title>
        <authorList>
            <person name="Vekeman B."/>
            <person name="Kerckhof F.M."/>
            <person name="Cremers G."/>
            <person name="de Vos P."/>
            <person name="Vandamme P."/>
            <person name="Boon N."/>
            <person name="Op den Camp H.J."/>
            <person name="Heylen K."/>
        </authorList>
    </citation>
    <scope>NUCLEOTIDE SEQUENCE [LARGE SCALE GENOMIC DNA]</scope>
    <source>
        <strain evidence="4 5">R-67176</strain>
    </source>
</reference>
<keyword evidence="5" id="KW-1185">Reference proteome</keyword>
<dbReference type="GO" id="GO:0016020">
    <property type="term" value="C:membrane"/>
    <property type="evidence" value="ECO:0007669"/>
    <property type="project" value="InterPro"/>
</dbReference>
<dbReference type="GO" id="GO:0009190">
    <property type="term" value="P:cyclic nucleotide biosynthetic process"/>
    <property type="evidence" value="ECO:0007669"/>
    <property type="project" value="InterPro"/>
</dbReference>
<dbReference type="Gene3D" id="3.30.450.20">
    <property type="entry name" value="PAS domain"/>
    <property type="match status" value="2"/>
</dbReference>
<evidence type="ECO:0000259" key="2">
    <source>
        <dbReference type="PROSITE" id="PS50125"/>
    </source>
</evidence>
<dbReference type="STRING" id="1774970.AUC70_04605"/>
<evidence type="ECO:0000313" key="4">
    <source>
        <dbReference type="EMBL" id="ODR95031.1"/>
    </source>
</evidence>
<dbReference type="SUPFAM" id="SSF103190">
    <property type="entry name" value="Sensory domain-like"/>
    <property type="match status" value="1"/>
</dbReference>
<dbReference type="GO" id="GO:0004016">
    <property type="term" value="F:adenylate cyclase activity"/>
    <property type="evidence" value="ECO:0007669"/>
    <property type="project" value="UniProtKB-ARBA"/>
</dbReference>
<dbReference type="InterPro" id="IPR003660">
    <property type="entry name" value="HAMP_dom"/>
</dbReference>
<dbReference type="Pfam" id="PF00211">
    <property type="entry name" value="Guanylate_cyc"/>
    <property type="match status" value="1"/>
</dbReference>
<name>A0A1E3VP05_9HYPH</name>
<dbReference type="GO" id="GO:0035556">
    <property type="term" value="P:intracellular signal transduction"/>
    <property type="evidence" value="ECO:0007669"/>
    <property type="project" value="InterPro"/>
</dbReference>
<evidence type="ECO:0000259" key="3">
    <source>
        <dbReference type="PROSITE" id="PS50885"/>
    </source>
</evidence>
<dbReference type="InterPro" id="IPR029151">
    <property type="entry name" value="Sensor-like_sf"/>
</dbReference>
<dbReference type="Gene3D" id="3.30.70.1230">
    <property type="entry name" value="Nucleotide cyclase"/>
    <property type="match status" value="1"/>
</dbReference>
<dbReference type="SUPFAM" id="SSF55073">
    <property type="entry name" value="Nucleotide cyclase"/>
    <property type="match status" value="1"/>
</dbReference>
<feature type="domain" description="Guanylate cyclase" evidence="2">
    <location>
        <begin position="462"/>
        <end position="594"/>
    </location>
</feature>
<comment type="caution">
    <text evidence="4">The sequence shown here is derived from an EMBL/GenBank/DDBJ whole genome shotgun (WGS) entry which is preliminary data.</text>
</comment>
<feature type="transmembrane region" description="Helical" evidence="1">
    <location>
        <begin position="12"/>
        <end position="36"/>
    </location>
</feature>
<dbReference type="PANTHER" id="PTHR43081">
    <property type="entry name" value="ADENYLATE CYCLASE, TERMINAL-DIFFERENTIATION SPECIFIC-RELATED"/>
    <property type="match status" value="1"/>
</dbReference>
<dbReference type="SMART" id="SM00044">
    <property type="entry name" value="CYCc"/>
    <property type="match status" value="1"/>
</dbReference>
<keyword evidence="1" id="KW-0812">Transmembrane</keyword>
<dbReference type="InterPro" id="IPR029787">
    <property type="entry name" value="Nucleotide_cyclase"/>
</dbReference>
<keyword evidence="1" id="KW-1133">Transmembrane helix</keyword>
<organism evidence="4 5">
    <name type="scientific">Methyloceanibacter stevinii</name>
    <dbReference type="NCBI Taxonomy" id="1774970"/>
    <lineage>
        <taxon>Bacteria</taxon>
        <taxon>Pseudomonadati</taxon>
        <taxon>Pseudomonadota</taxon>
        <taxon>Alphaproteobacteria</taxon>
        <taxon>Hyphomicrobiales</taxon>
        <taxon>Hyphomicrobiaceae</taxon>
        <taxon>Methyloceanibacter</taxon>
    </lineage>
</organism>
<dbReference type="RefSeq" id="WP_069444330.1">
    <property type="nucleotide sequence ID" value="NZ_LPWE01000011.1"/>
</dbReference>
<dbReference type="PROSITE" id="PS50125">
    <property type="entry name" value="GUANYLATE_CYCLASE_2"/>
    <property type="match status" value="1"/>
</dbReference>